<dbReference type="PROSITE" id="PS51767">
    <property type="entry name" value="PEPTIDASE_A1"/>
    <property type="match status" value="1"/>
</dbReference>
<dbReference type="GO" id="GO:0006508">
    <property type="term" value="P:proteolysis"/>
    <property type="evidence" value="ECO:0007669"/>
    <property type="project" value="UniProtKB-KW"/>
</dbReference>
<proteinExistence type="inferred from homology"/>
<dbReference type="InterPro" id="IPR021109">
    <property type="entry name" value="Peptidase_aspartic_dom_sf"/>
</dbReference>
<dbReference type="FunFam" id="2.40.70.10:FF:000115">
    <property type="entry name" value="Lysosomal aspartic protease"/>
    <property type="match status" value="1"/>
</dbReference>
<name>A0A0N5CTV8_THECL</name>
<keyword evidence="4" id="KW-0378">Hydrolase</keyword>
<evidence type="ECO:0000256" key="4">
    <source>
        <dbReference type="ARBA" id="ARBA00022801"/>
    </source>
</evidence>
<accession>A0A0N5CTV8</accession>
<dbReference type="OrthoDB" id="771136at2759"/>
<keyword evidence="2" id="KW-0645">Protease</keyword>
<dbReference type="Gene3D" id="2.40.70.10">
    <property type="entry name" value="Acid Proteases"/>
    <property type="match status" value="2"/>
</dbReference>
<dbReference type="OMA" id="MCETNEM"/>
<dbReference type="InterPro" id="IPR001461">
    <property type="entry name" value="Aspartic_peptidase_A1"/>
</dbReference>
<dbReference type="Pfam" id="PF00026">
    <property type="entry name" value="Asp"/>
    <property type="match status" value="1"/>
</dbReference>
<dbReference type="Gene3D" id="2.60.40.1960">
    <property type="match status" value="1"/>
</dbReference>
<dbReference type="Proteomes" id="UP000276776">
    <property type="component" value="Unassembled WGS sequence"/>
</dbReference>
<evidence type="ECO:0000256" key="3">
    <source>
        <dbReference type="ARBA" id="ARBA00022750"/>
    </source>
</evidence>
<evidence type="ECO:0000256" key="2">
    <source>
        <dbReference type="ARBA" id="ARBA00022670"/>
    </source>
</evidence>
<sequence length="191" mass="21131">MCETNEMISVLHKKYNSNFSNTSKPDGREIQIQYGKGSMKGFVSLDTIADLCVTDQPFAEATSEPGITFVMAKFDGILGMAFPEIAVLGLKPVFNTMIDQKVIPEAKFAFWLNRNPTEDFGGEITFGGVDDRRFVAPITYTPVSKVGYWQFKMDSIQGEDGALACAQGCQVRCINFTIILCLTKPVIFNLV</sequence>
<feature type="domain" description="Peptidase A1" evidence="5">
    <location>
        <begin position="1"/>
        <end position="191"/>
    </location>
</feature>
<protein>
    <submittedName>
        <fullName evidence="8">Peptidase A1 domain-containing protein</fullName>
    </submittedName>
</protein>
<keyword evidence="3" id="KW-0064">Aspartyl protease</keyword>
<keyword evidence="7" id="KW-1185">Reference proteome</keyword>
<reference evidence="6 7" key="2">
    <citation type="submission" date="2018-11" db="EMBL/GenBank/DDBJ databases">
        <authorList>
            <consortium name="Pathogen Informatics"/>
        </authorList>
    </citation>
    <scope>NUCLEOTIDE SEQUENCE [LARGE SCALE GENOMIC DNA]</scope>
</reference>
<dbReference type="PANTHER" id="PTHR47966:SF51">
    <property type="entry name" value="BETA-SITE APP-CLEAVING ENZYME, ISOFORM A-RELATED"/>
    <property type="match status" value="1"/>
</dbReference>
<evidence type="ECO:0000313" key="8">
    <source>
        <dbReference type="WBParaSite" id="TCLT_0000367001-mRNA-1"/>
    </source>
</evidence>
<dbReference type="GO" id="GO:0004190">
    <property type="term" value="F:aspartic-type endopeptidase activity"/>
    <property type="evidence" value="ECO:0007669"/>
    <property type="project" value="UniProtKB-KW"/>
</dbReference>
<reference evidence="8" key="1">
    <citation type="submission" date="2017-02" db="UniProtKB">
        <authorList>
            <consortium name="WormBaseParasite"/>
        </authorList>
    </citation>
    <scope>IDENTIFICATION</scope>
</reference>
<gene>
    <name evidence="6" type="ORF">TCLT_LOCUS3659</name>
</gene>
<evidence type="ECO:0000313" key="7">
    <source>
        <dbReference type="Proteomes" id="UP000276776"/>
    </source>
</evidence>
<comment type="similarity">
    <text evidence="1">Belongs to the peptidase A1 family.</text>
</comment>
<dbReference type="WBParaSite" id="TCLT_0000367001-mRNA-1">
    <property type="protein sequence ID" value="TCLT_0000367001-mRNA-1"/>
    <property type="gene ID" value="TCLT_0000367001"/>
</dbReference>
<evidence type="ECO:0000256" key="1">
    <source>
        <dbReference type="ARBA" id="ARBA00007447"/>
    </source>
</evidence>
<dbReference type="STRING" id="103827.A0A0N5CTV8"/>
<evidence type="ECO:0000259" key="5">
    <source>
        <dbReference type="PROSITE" id="PS51767"/>
    </source>
</evidence>
<dbReference type="EMBL" id="UYYF01002156">
    <property type="protein sequence ID" value="VDN00316.1"/>
    <property type="molecule type" value="Genomic_DNA"/>
</dbReference>
<dbReference type="SUPFAM" id="SSF50630">
    <property type="entry name" value="Acid proteases"/>
    <property type="match status" value="1"/>
</dbReference>
<dbReference type="AlphaFoldDB" id="A0A0N5CTV8"/>
<dbReference type="GO" id="GO:0005764">
    <property type="term" value="C:lysosome"/>
    <property type="evidence" value="ECO:0007669"/>
    <property type="project" value="TreeGrafter"/>
</dbReference>
<dbReference type="InterPro" id="IPR033121">
    <property type="entry name" value="PEPTIDASE_A1"/>
</dbReference>
<dbReference type="PANTHER" id="PTHR47966">
    <property type="entry name" value="BETA-SITE APP-CLEAVING ENZYME, ISOFORM A-RELATED"/>
    <property type="match status" value="1"/>
</dbReference>
<evidence type="ECO:0000313" key="6">
    <source>
        <dbReference type="EMBL" id="VDN00316.1"/>
    </source>
</evidence>
<organism evidence="8">
    <name type="scientific">Thelazia callipaeda</name>
    <name type="common">Oriental eyeworm</name>
    <name type="synonym">Parasitic nematode</name>
    <dbReference type="NCBI Taxonomy" id="103827"/>
    <lineage>
        <taxon>Eukaryota</taxon>
        <taxon>Metazoa</taxon>
        <taxon>Ecdysozoa</taxon>
        <taxon>Nematoda</taxon>
        <taxon>Chromadorea</taxon>
        <taxon>Rhabditida</taxon>
        <taxon>Spirurina</taxon>
        <taxon>Spiruromorpha</taxon>
        <taxon>Thelazioidea</taxon>
        <taxon>Thelaziidae</taxon>
        <taxon>Thelazia</taxon>
    </lineage>
</organism>